<dbReference type="EMBL" id="BTFZ01000002">
    <property type="protein sequence ID" value="GMM33659.1"/>
    <property type="molecule type" value="Genomic_DNA"/>
</dbReference>
<evidence type="ECO:0000256" key="1">
    <source>
        <dbReference type="SAM" id="MobiDB-lite"/>
    </source>
</evidence>
<dbReference type="RefSeq" id="XP_064850659.1">
    <property type="nucleotide sequence ID" value="XM_064994587.1"/>
</dbReference>
<evidence type="ECO:0000313" key="2">
    <source>
        <dbReference type="EMBL" id="GMM33659.1"/>
    </source>
</evidence>
<accession>A0AAV5QH33</accession>
<sequence length="499" mass="55250">MTPLLSTGDHKIENTSLAVENPEEQIKCLEVDTNLDNMPMVEVTCPTGVDKDASSPECGCNFKIDSSSSSVDNDKVFFACDKDTKTTCAIVEQSPEILGPADSDKIESGLNFEDQYRLHTASVELETNIDESIQEKCKENLNAVTNAAIKDKDIETDHSKDPLFLGISTPVDIQIKPVLSGASSVNDQTNFDDMSSDLRVENAEPIESESKVTAELLTNESATSHEVIKPVYPISEPSPGSVYSDHSNEKVNPSANIKIQTIIHYVVDAIEDEQLIDNRSKDNINTITNFISTPHTSSSNDISQKGVNPAYTKKNGDKSKSPLNEESLVRNSSNSSCYSSIDLNHYFSDTDILTTTILPINQTSDPYSTIGNSEIEIGKMSKIQRVYVDPHQRKAGQFGEKEKLRIAVKRALEREARRKQIEEIRKKQIGEIRVREVEENAKCVNIQPDFSFPMNPFSKLAKRREAIGNNLSGITRDLIIETSFKEAALEAISIVEGKK</sequence>
<dbReference type="AlphaFoldDB" id="A0AAV5QH33"/>
<feature type="region of interest" description="Disordered" evidence="1">
    <location>
        <begin position="291"/>
        <end position="334"/>
    </location>
</feature>
<dbReference type="GeneID" id="90071638"/>
<gene>
    <name evidence="2" type="ORF">DASC09_009840</name>
</gene>
<keyword evidence="3" id="KW-1185">Reference proteome</keyword>
<proteinExistence type="predicted"/>
<name>A0AAV5QH33_9ASCO</name>
<feature type="compositionally biased region" description="Polar residues" evidence="1">
    <location>
        <begin position="291"/>
        <end position="306"/>
    </location>
</feature>
<reference evidence="2 3" key="1">
    <citation type="journal article" date="2023" name="Elife">
        <title>Identification of key yeast species and microbe-microbe interactions impacting larval growth of Drosophila in the wild.</title>
        <authorList>
            <person name="Mure A."/>
            <person name="Sugiura Y."/>
            <person name="Maeda R."/>
            <person name="Honda K."/>
            <person name="Sakurai N."/>
            <person name="Takahashi Y."/>
            <person name="Watada M."/>
            <person name="Katoh T."/>
            <person name="Gotoh A."/>
            <person name="Gotoh Y."/>
            <person name="Taniguchi I."/>
            <person name="Nakamura K."/>
            <person name="Hayashi T."/>
            <person name="Katayama T."/>
            <person name="Uemura T."/>
            <person name="Hattori Y."/>
        </authorList>
    </citation>
    <scope>NUCLEOTIDE SEQUENCE [LARGE SCALE GENOMIC DNA]</scope>
    <source>
        <strain evidence="2 3">SC-9</strain>
    </source>
</reference>
<dbReference type="Proteomes" id="UP001360560">
    <property type="component" value="Unassembled WGS sequence"/>
</dbReference>
<protein>
    <submittedName>
        <fullName evidence="2">Uncharacterized protein</fullName>
    </submittedName>
</protein>
<evidence type="ECO:0000313" key="3">
    <source>
        <dbReference type="Proteomes" id="UP001360560"/>
    </source>
</evidence>
<organism evidence="2 3">
    <name type="scientific">Saccharomycopsis crataegensis</name>
    <dbReference type="NCBI Taxonomy" id="43959"/>
    <lineage>
        <taxon>Eukaryota</taxon>
        <taxon>Fungi</taxon>
        <taxon>Dikarya</taxon>
        <taxon>Ascomycota</taxon>
        <taxon>Saccharomycotina</taxon>
        <taxon>Saccharomycetes</taxon>
        <taxon>Saccharomycopsidaceae</taxon>
        <taxon>Saccharomycopsis</taxon>
    </lineage>
</organism>
<comment type="caution">
    <text evidence="2">The sequence shown here is derived from an EMBL/GenBank/DDBJ whole genome shotgun (WGS) entry which is preliminary data.</text>
</comment>